<comment type="caution">
    <text evidence="1">The sequence shown here is derived from an EMBL/GenBank/DDBJ whole genome shotgun (WGS) entry which is preliminary data.</text>
</comment>
<sequence>MSTWVSQSELWPWQKDHDEEHGIHTETGEGAPFLMTSNPVIASSYAEMIFEFMRDRAQLCEHSKQPVYIVELGAGTGRFSFQLLRHLIYLCERRAFPASGFRYIMTANSAESIDFWLSHRQLEPYTEGGMLDFALFDAVTDTRLSLFIQGETIDTGQLDHPVVVVANFFFEGMPQDHLYFNEDKLFTCSVPADVPETCNGDKAIGSRNPLLTYEPIHAGAYYEKEPYMNELLELYKQSLHNTHLLFPYTAIRCLERLRGLSREKGMLLLSADKALTTASELERYGTPAMFAVQEKQCPLTLNYHAIEAYYLRFGTACHFTAFSENSLFMATLLAVPWPGAYRNTELAYGRCLQHVHPGDFYKLMLQYKSRCPGMGVREIIAWIRLSGYDDHFLRAAAARLLDITEEADEHEKTECCAVIDRVWDGYYVDSPCDDLAFTCGELCFKMGKYALAAGWFEKSRAFASDASSLAVEYNIALCYFKLQDERVASSYVQKVLDVPPRQ</sequence>
<dbReference type="InterPro" id="IPR038375">
    <property type="entry name" value="NDUFAF7_sf"/>
</dbReference>
<dbReference type="SUPFAM" id="SSF53335">
    <property type="entry name" value="S-adenosyl-L-methionine-dependent methyltransferases"/>
    <property type="match status" value="1"/>
</dbReference>
<dbReference type="SUPFAM" id="SSF48452">
    <property type="entry name" value="TPR-like"/>
    <property type="match status" value="1"/>
</dbReference>
<dbReference type="Gene3D" id="3.40.50.12710">
    <property type="match status" value="1"/>
</dbReference>
<dbReference type="OrthoDB" id="5166699at2"/>
<accession>A0A4Q9DWA3</accession>
<evidence type="ECO:0000313" key="1">
    <source>
        <dbReference type="EMBL" id="TBL80102.1"/>
    </source>
</evidence>
<dbReference type="RefSeq" id="WP_131012518.1">
    <property type="nucleotide sequence ID" value="NZ_SIRE01000005.1"/>
</dbReference>
<dbReference type="InterPro" id="IPR011990">
    <property type="entry name" value="TPR-like_helical_dom_sf"/>
</dbReference>
<evidence type="ECO:0000313" key="2">
    <source>
        <dbReference type="Proteomes" id="UP000293142"/>
    </source>
</evidence>
<dbReference type="AlphaFoldDB" id="A0A4Q9DWA3"/>
<protein>
    <recommendedName>
        <fullName evidence="3">Tetratricopeptide repeat protein</fullName>
    </recommendedName>
</protein>
<evidence type="ECO:0008006" key="3">
    <source>
        <dbReference type="Google" id="ProtNLM"/>
    </source>
</evidence>
<dbReference type="EMBL" id="SIRE01000005">
    <property type="protein sequence ID" value="TBL80102.1"/>
    <property type="molecule type" value="Genomic_DNA"/>
</dbReference>
<keyword evidence="2" id="KW-1185">Reference proteome</keyword>
<dbReference type="InterPro" id="IPR029063">
    <property type="entry name" value="SAM-dependent_MTases_sf"/>
</dbReference>
<gene>
    <name evidence="1" type="ORF">EYB31_06655</name>
</gene>
<dbReference type="Proteomes" id="UP000293142">
    <property type="component" value="Unassembled WGS sequence"/>
</dbReference>
<proteinExistence type="predicted"/>
<organism evidence="1 2">
    <name type="scientific">Paenibacillus thalictri</name>
    <dbReference type="NCBI Taxonomy" id="2527873"/>
    <lineage>
        <taxon>Bacteria</taxon>
        <taxon>Bacillati</taxon>
        <taxon>Bacillota</taxon>
        <taxon>Bacilli</taxon>
        <taxon>Bacillales</taxon>
        <taxon>Paenibacillaceae</taxon>
        <taxon>Paenibacillus</taxon>
    </lineage>
</organism>
<reference evidence="1 2" key="1">
    <citation type="submission" date="2019-02" db="EMBL/GenBank/DDBJ databases">
        <title>Paenibacillus sp. nov., isolated from surface-sterilized tissue of Thalictrum simplex L.</title>
        <authorList>
            <person name="Tuo L."/>
        </authorList>
    </citation>
    <scope>NUCLEOTIDE SEQUENCE [LARGE SCALE GENOMIC DNA]</scope>
    <source>
        <strain evidence="1 2">N2SHLJ1</strain>
    </source>
</reference>
<name>A0A4Q9DWA3_9BACL</name>